<accession>A0A9X2VWK5</accession>
<comment type="caution">
    <text evidence="1">The sequence shown here is derived from an EMBL/GenBank/DDBJ whole genome shotgun (WGS) entry which is preliminary data.</text>
</comment>
<gene>
    <name evidence="1" type="ORF">NZH93_45715</name>
</gene>
<keyword evidence="2" id="KW-1185">Reference proteome</keyword>
<dbReference type="RefSeq" id="WP_259629625.1">
    <property type="nucleotide sequence ID" value="NZ_JANYMP010000042.1"/>
</dbReference>
<dbReference type="Proteomes" id="UP001141259">
    <property type="component" value="Unassembled WGS sequence"/>
</dbReference>
<organism evidence="1 2">
    <name type="scientific">Umezawaea endophytica</name>
    <dbReference type="NCBI Taxonomy" id="1654476"/>
    <lineage>
        <taxon>Bacteria</taxon>
        <taxon>Bacillati</taxon>
        <taxon>Actinomycetota</taxon>
        <taxon>Actinomycetes</taxon>
        <taxon>Pseudonocardiales</taxon>
        <taxon>Pseudonocardiaceae</taxon>
        <taxon>Umezawaea</taxon>
    </lineage>
</organism>
<dbReference type="EMBL" id="JANYMP010000042">
    <property type="protein sequence ID" value="MCS7484173.1"/>
    <property type="molecule type" value="Genomic_DNA"/>
</dbReference>
<protein>
    <submittedName>
        <fullName evidence="1">Uncharacterized protein</fullName>
    </submittedName>
</protein>
<evidence type="ECO:0000313" key="2">
    <source>
        <dbReference type="Proteomes" id="UP001141259"/>
    </source>
</evidence>
<sequence>MNRGREVWSEVEPFMLLGRTGAVPSAVRPFAAAVAALTVPLAAPPEAESRPVLELVPGQGEPVDGRSTADLLLLPRPEVGP</sequence>
<proteinExistence type="predicted"/>
<evidence type="ECO:0000313" key="1">
    <source>
        <dbReference type="EMBL" id="MCS7484173.1"/>
    </source>
</evidence>
<name>A0A9X2VWK5_9PSEU</name>
<reference evidence="1" key="1">
    <citation type="submission" date="2022-08" db="EMBL/GenBank/DDBJ databases">
        <authorList>
            <person name="Tistechok S."/>
            <person name="Samborskyy M."/>
            <person name="Roman I."/>
        </authorList>
    </citation>
    <scope>NUCLEOTIDE SEQUENCE</scope>
    <source>
        <strain evidence="1">DSM 103496</strain>
    </source>
</reference>
<dbReference type="AlphaFoldDB" id="A0A9X2VWK5"/>